<evidence type="ECO:0000313" key="2">
    <source>
        <dbReference type="Proteomes" id="UP000467164"/>
    </source>
</evidence>
<organism evidence="1 2">
    <name type="scientific">Mycobacterium shottsii</name>
    <dbReference type="NCBI Taxonomy" id="133549"/>
    <lineage>
        <taxon>Bacteria</taxon>
        <taxon>Bacillati</taxon>
        <taxon>Actinomycetota</taxon>
        <taxon>Actinomycetes</taxon>
        <taxon>Mycobacteriales</taxon>
        <taxon>Mycobacteriaceae</taxon>
        <taxon>Mycobacterium</taxon>
        <taxon>Mycobacterium ulcerans group</taxon>
    </lineage>
</organism>
<accession>A0A7I7LBZ4</accession>
<dbReference type="KEGG" id="msho:MSHO_22740"/>
<keyword evidence="2" id="KW-1185">Reference proteome</keyword>
<protein>
    <submittedName>
        <fullName evidence="1">Uncharacterized protein</fullName>
    </submittedName>
</protein>
<dbReference type="AlphaFoldDB" id="A0A7I7LBZ4"/>
<reference evidence="1 2" key="1">
    <citation type="journal article" date="2019" name="Emerg. Microbes Infect.">
        <title>Comprehensive subspecies identification of 175 nontuberculous mycobacteria species based on 7547 genomic profiles.</title>
        <authorList>
            <person name="Matsumoto Y."/>
            <person name="Kinjo T."/>
            <person name="Motooka D."/>
            <person name="Nabeya D."/>
            <person name="Jung N."/>
            <person name="Uechi K."/>
            <person name="Horii T."/>
            <person name="Iida T."/>
            <person name="Fujita J."/>
            <person name="Nakamura S."/>
        </authorList>
    </citation>
    <scope>NUCLEOTIDE SEQUENCE [LARGE SCALE GENOMIC DNA]</scope>
    <source>
        <strain evidence="1 2">JCM 12657</strain>
    </source>
</reference>
<evidence type="ECO:0000313" key="1">
    <source>
        <dbReference type="EMBL" id="BBX56929.1"/>
    </source>
</evidence>
<dbReference type="Proteomes" id="UP000467164">
    <property type="component" value="Chromosome"/>
</dbReference>
<gene>
    <name evidence="1" type="ORF">MSHO_22740</name>
</gene>
<dbReference type="EMBL" id="AP022572">
    <property type="protein sequence ID" value="BBX56929.1"/>
    <property type="molecule type" value="Genomic_DNA"/>
</dbReference>
<proteinExistence type="predicted"/>
<sequence>MDTPDFAPAAAAVVGDVVAVSLVEEEAAVVGGEAVWGAHPTRPAAGSAIAIAALNIRDTWAARDARRAGIGSAAKGFNDSLSLACGHSTFGSYATPSTKQISGKHHEKCP</sequence>
<name>A0A7I7LBZ4_9MYCO</name>